<evidence type="ECO:0000256" key="4">
    <source>
        <dbReference type="ARBA" id="ARBA00022801"/>
    </source>
</evidence>
<dbReference type="PROSITE" id="PS51173">
    <property type="entry name" value="CBM2"/>
    <property type="match status" value="1"/>
</dbReference>
<evidence type="ECO:0000256" key="10">
    <source>
        <dbReference type="SAM" id="MobiDB-lite"/>
    </source>
</evidence>
<dbReference type="SMART" id="SM01063">
    <property type="entry name" value="CBM49"/>
    <property type="match status" value="1"/>
</dbReference>
<keyword evidence="5 9" id="KW-0136">Cellulose degradation</keyword>
<reference evidence="13" key="1">
    <citation type="submission" date="2010-08" db="EMBL/GenBank/DDBJ databases">
        <title>Cloning and sequence analysis of beta-1,4-endoglucanase genes in the plant parasitic nematode Ditylenchus destructor.</title>
        <authorList>
            <person name="Peng D."/>
            <person name="Peng H."/>
        </authorList>
    </citation>
    <scope>NUCLEOTIDE SEQUENCE</scope>
</reference>
<keyword evidence="3 11" id="KW-0732">Signal</keyword>
<dbReference type="GO" id="GO:0030245">
    <property type="term" value="P:cellulose catabolic process"/>
    <property type="evidence" value="ECO:0007669"/>
    <property type="project" value="UniProtKB-KW"/>
</dbReference>
<dbReference type="InterPro" id="IPR019028">
    <property type="entry name" value="CBM_49"/>
</dbReference>
<feature type="compositionally biased region" description="Low complexity" evidence="10">
    <location>
        <begin position="318"/>
        <end position="369"/>
    </location>
</feature>
<evidence type="ECO:0000256" key="9">
    <source>
        <dbReference type="RuleBase" id="RU361153"/>
    </source>
</evidence>
<feature type="chain" id="PRO_5003607182" description="Endoglucanase" evidence="11">
    <location>
        <begin position="19"/>
        <end position="491"/>
    </location>
</feature>
<dbReference type="Pfam" id="PF00553">
    <property type="entry name" value="CBM_2"/>
    <property type="match status" value="1"/>
</dbReference>
<feature type="signal peptide" evidence="11">
    <location>
        <begin position="1"/>
        <end position="18"/>
    </location>
</feature>
<dbReference type="Gene3D" id="2.60.40.290">
    <property type="match status" value="1"/>
</dbReference>
<evidence type="ECO:0000256" key="5">
    <source>
        <dbReference type="ARBA" id="ARBA00023001"/>
    </source>
</evidence>
<evidence type="ECO:0000259" key="12">
    <source>
        <dbReference type="PROSITE" id="PS51173"/>
    </source>
</evidence>
<dbReference type="AlphaFoldDB" id="H6SWQ6"/>
<dbReference type="InterPro" id="IPR017853">
    <property type="entry name" value="GH"/>
</dbReference>
<evidence type="ECO:0000313" key="13">
    <source>
        <dbReference type="EMBL" id="ADW77528.1"/>
    </source>
</evidence>
<evidence type="ECO:0000256" key="6">
    <source>
        <dbReference type="ARBA" id="ARBA00023277"/>
    </source>
</evidence>
<accession>H6SWQ6</accession>
<keyword evidence="7 9" id="KW-0326">Glycosidase</keyword>
<dbReference type="PROSITE" id="PS00659">
    <property type="entry name" value="GLYCOSYL_HYDROL_F5"/>
    <property type="match status" value="1"/>
</dbReference>
<sequence length="491" mass="51847">MKSFVLLAILLNISASFAAAPPYGQLSVSGKNLKGASGQNVQLRGMSLFWSQWMDKYYNADTVQALKCSWNTNVVRAAMAVDQGGYLTNASAQLNNVNAVVQAAINQGIYAIIDWHAHDNYQSQAVQFFSQMAQKYAGVPNVLYETFNEPLQVSWTGNLVPYHTAVINAIRQYDTKNIIIVGTPTWSQDVDVASQNPITGQNNIMYTLHYYAGTHKQDLRNKAQTALNNGLPIFVTEYGTVNADGNGGVDSASTQAWWDFLDQNMISYANWAVEDKSEGAAAFIPGTPATVAGVSSDSNLTPSGQMVKAKYKSQSNGVSCSGGSSATTAGPVTTTTVTSGGQTTTTTKAPSVTTTPTTTTKIPSGQTTKGSDPTTKAPSVTTAVPPSGGGSGKLSAEAVLASSWNGGMQVNIQFTNNDSKNVCSATFSVTLQSGQTVQSSWNMDSAGSPNQYKLPSWANIAPGQQFSSSGMSIDGSNTAMPSVTVLNYGYC</sequence>
<dbReference type="PANTHER" id="PTHR34142:SF1">
    <property type="entry name" value="GLYCOSIDE HYDROLASE FAMILY 5 DOMAIN-CONTAINING PROTEIN"/>
    <property type="match status" value="1"/>
</dbReference>
<evidence type="ECO:0000256" key="7">
    <source>
        <dbReference type="ARBA" id="ARBA00023295"/>
    </source>
</evidence>
<dbReference type="Gene3D" id="3.20.20.80">
    <property type="entry name" value="Glycosidases"/>
    <property type="match status" value="1"/>
</dbReference>
<dbReference type="InterPro" id="IPR001919">
    <property type="entry name" value="CBD2"/>
</dbReference>
<dbReference type="EMBL" id="HQ123251">
    <property type="protein sequence ID" value="ADW77528.1"/>
    <property type="molecule type" value="mRNA"/>
</dbReference>
<gene>
    <name evidence="13" type="primary">eng-1a</name>
</gene>
<dbReference type="PANTHER" id="PTHR34142">
    <property type="entry name" value="ENDO-BETA-1,4-GLUCANASE A"/>
    <property type="match status" value="1"/>
</dbReference>
<evidence type="ECO:0000256" key="3">
    <source>
        <dbReference type="ARBA" id="ARBA00022729"/>
    </source>
</evidence>
<evidence type="ECO:0000256" key="1">
    <source>
        <dbReference type="ARBA" id="ARBA00000966"/>
    </source>
</evidence>
<dbReference type="InterPro" id="IPR008965">
    <property type="entry name" value="CBM2/CBM3_carb-bd_dom_sf"/>
</dbReference>
<feature type="compositionally biased region" description="Polar residues" evidence="10">
    <location>
        <begin position="370"/>
        <end position="384"/>
    </location>
</feature>
<comment type="catalytic activity">
    <reaction evidence="1 9">
        <text>Endohydrolysis of (1-&gt;4)-beta-D-glucosidic linkages in cellulose, lichenin and cereal beta-D-glucans.</text>
        <dbReference type="EC" id="3.2.1.4"/>
    </reaction>
</comment>
<dbReference type="SUPFAM" id="SSF49384">
    <property type="entry name" value="Carbohydrate-binding domain"/>
    <property type="match status" value="1"/>
</dbReference>
<dbReference type="InterPro" id="IPR018087">
    <property type="entry name" value="Glyco_hydro_5_CS"/>
</dbReference>
<name>H6SWQ6_9BILA</name>
<evidence type="ECO:0000256" key="11">
    <source>
        <dbReference type="SAM" id="SignalP"/>
    </source>
</evidence>
<organism evidence="13">
    <name type="scientific">Ditylenchus destructor</name>
    <dbReference type="NCBI Taxonomy" id="166010"/>
    <lineage>
        <taxon>Eukaryota</taxon>
        <taxon>Metazoa</taxon>
        <taxon>Ecdysozoa</taxon>
        <taxon>Nematoda</taxon>
        <taxon>Chromadorea</taxon>
        <taxon>Rhabditida</taxon>
        <taxon>Tylenchina</taxon>
        <taxon>Tylenchomorpha</taxon>
        <taxon>Sphaerularioidea</taxon>
        <taxon>Anguinidae</taxon>
        <taxon>Anguininae</taxon>
        <taxon>Ditylenchus</taxon>
    </lineage>
</organism>
<proteinExistence type="evidence at transcript level"/>
<dbReference type="GO" id="GO:0030247">
    <property type="term" value="F:polysaccharide binding"/>
    <property type="evidence" value="ECO:0007669"/>
    <property type="project" value="InterPro"/>
</dbReference>
<feature type="region of interest" description="Disordered" evidence="10">
    <location>
        <begin position="318"/>
        <end position="394"/>
    </location>
</feature>
<dbReference type="EC" id="3.2.1.4" evidence="9"/>
<feature type="domain" description="CBM2" evidence="12">
    <location>
        <begin position="387"/>
        <end position="491"/>
    </location>
</feature>
<keyword evidence="6 9" id="KW-0119">Carbohydrate metabolism</keyword>
<dbReference type="SMART" id="SM00637">
    <property type="entry name" value="CBD_II"/>
    <property type="match status" value="1"/>
</dbReference>
<dbReference type="SUPFAM" id="SSF51445">
    <property type="entry name" value="(Trans)glycosidases"/>
    <property type="match status" value="1"/>
</dbReference>
<dbReference type="GO" id="GO:0008810">
    <property type="term" value="F:cellulase activity"/>
    <property type="evidence" value="ECO:0007669"/>
    <property type="project" value="UniProtKB-EC"/>
</dbReference>
<keyword evidence="4 9" id="KW-0378">Hydrolase</keyword>
<comment type="similarity">
    <text evidence="2 9">Belongs to the glycosyl hydrolase 5 (cellulase A) family.</text>
</comment>
<protein>
    <recommendedName>
        <fullName evidence="9">Endoglucanase</fullName>
        <ecNumber evidence="9">3.2.1.4</ecNumber>
    </recommendedName>
</protein>
<keyword evidence="8 9" id="KW-0624">Polysaccharide degradation</keyword>
<dbReference type="InterPro" id="IPR001547">
    <property type="entry name" value="Glyco_hydro_5"/>
</dbReference>
<evidence type="ECO:0000256" key="8">
    <source>
        <dbReference type="ARBA" id="ARBA00023326"/>
    </source>
</evidence>
<evidence type="ECO:0000256" key="2">
    <source>
        <dbReference type="ARBA" id="ARBA00005641"/>
    </source>
</evidence>
<dbReference type="InterPro" id="IPR012291">
    <property type="entry name" value="CBM2_carb-bd_dom_sf"/>
</dbReference>
<dbReference type="Pfam" id="PF00150">
    <property type="entry name" value="Cellulase"/>
    <property type="match status" value="1"/>
</dbReference>